<evidence type="ECO:0000259" key="7">
    <source>
        <dbReference type="PROSITE" id="PS50221"/>
    </source>
</evidence>
<evidence type="ECO:0000256" key="1">
    <source>
        <dbReference type="ARBA" id="ARBA00004370"/>
    </source>
</evidence>
<keyword evidence="5" id="KW-1015">Disulfide bond</keyword>
<dbReference type="GO" id="GO:0016020">
    <property type="term" value="C:membrane"/>
    <property type="evidence" value="ECO:0007669"/>
    <property type="project" value="UniProtKB-SubCell"/>
</dbReference>
<dbReference type="InterPro" id="IPR036445">
    <property type="entry name" value="GPCR_2_extracell_dom_sf"/>
</dbReference>
<feature type="compositionally biased region" description="Polar residues" evidence="6">
    <location>
        <begin position="55"/>
        <end position="64"/>
    </location>
</feature>
<feature type="compositionally biased region" description="Basic and acidic residues" evidence="6">
    <location>
        <begin position="124"/>
        <end position="138"/>
    </location>
</feature>
<dbReference type="PANTHER" id="PTHR46780">
    <property type="entry name" value="PROTEIN EVA-1"/>
    <property type="match status" value="1"/>
</dbReference>
<keyword evidence="3" id="KW-1133">Transmembrane helix</keyword>
<proteinExistence type="predicted"/>
<dbReference type="InterPro" id="IPR032471">
    <property type="entry name" value="AGRL2-4_GAIN_subdom_A"/>
</dbReference>
<feature type="domain" description="SUEL-type lectin" evidence="8">
    <location>
        <begin position="1"/>
        <end position="36"/>
    </location>
</feature>
<sequence>MECSQRQNCSVAASTRGFGDPCPGTLKYLEAQFQCVPVNLPHGRPRPSWLMEAQSTVSSITGDQPLQRPPQARDRGNDVGGFGPSSDADGFGGLPDTADADGILDSELLAPDGGGNSSSVDSPADDRGGSPSRGRDDSGAPAKIPVSLPDPQEDVEGDQNLGEDEVREREDLFEEQDRLLEKEMGHIFPQHYPHSPYGQDHVDENLLSPGWRPRESWCGPSSGRGLLWNWTRAGEKAIQACPGGASGWARRDCYPGGWASRADLGECRSVWLSTLTARAQGTDSVLAVVHDLSAVTAVRALYGGDVTAAARLLSSLAKRMATSLSHFPDTSQREALLSELLSATLASASHLIGSQEDAWGDLQPDEHRAAVTALLLGLEQAAFLLADNLRQQKVVVDSYPNILMRLQVLETRNVAYPVTFPSMDEVWQVPTPQPGPPSPSNPSIPPLGEPAVSSVILNPSSSAPYEGSSSPNLGDRAIGPPSYDSITLPPEALLENSENRLIKMLPNRTRLLNSRVLAASLGSGRHIELTEPVVVTFALLSTENVTNASCVFWDYTTK</sequence>
<dbReference type="Gene3D" id="4.10.1240.10">
    <property type="entry name" value="GPCR, family 2, extracellular hormone receptor domain"/>
    <property type="match status" value="1"/>
</dbReference>
<name>A0A6A0GT63_HYAAZ</name>
<dbReference type="PROSITE" id="PS50228">
    <property type="entry name" value="SUEL_LECTIN"/>
    <property type="match status" value="1"/>
</dbReference>
<dbReference type="Gene3D" id="2.60.120.740">
    <property type="match status" value="1"/>
</dbReference>
<comment type="caution">
    <text evidence="9">The sequence shown here is derived from an EMBL/GenBank/DDBJ whole genome shotgun (WGS) entry which is preliminary data.</text>
</comment>
<dbReference type="Proteomes" id="UP000711488">
    <property type="component" value="Unassembled WGS sequence"/>
</dbReference>
<dbReference type="GO" id="GO:0030246">
    <property type="term" value="F:carbohydrate binding"/>
    <property type="evidence" value="ECO:0007669"/>
    <property type="project" value="InterPro"/>
</dbReference>
<feature type="compositionally biased region" description="Low complexity" evidence="6">
    <location>
        <begin position="459"/>
        <end position="471"/>
    </location>
</feature>
<reference evidence="9" key="2">
    <citation type="journal article" date="2018" name="Environ. Sci. Technol.">
        <title>The Toxicogenome of Hyalella azteca: A Model for Sediment Ecotoxicology and Evolutionary Toxicology.</title>
        <authorList>
            <person name="Poynton H.C."/>
            <person name="Hasenbein S."/>
            <person name="Benoit J.B."/>
            <person name="Sepulveda M.S."/>
            <person name="Poelchau M.F."/>
            <person name="Hughes D.S.T."/>
            <person name="Murali S.C."/>
            <person name="Chen S."/>
            <person name="Glastad K.M."/>
            <person name="Goodisman M.A.D."/>
            <person name="Werren J.H."/>
            <person name="Vineis J.H."/>
            <person name="Bowen J.L."/>
            <person name="Friedrich M."/>
            <person name="Jones J."/>
            <person name="Robertson H.M."/>
            <person name="Feyereisen R."/>
            <person name="Mechler-Hickson A."/>
            <person name="Mathers N."/>
            <person name="Lee C.E."/>
            <person name="Colbourne J.K."/>
            <person name="Biales A."/>
            <person name="Johnston J.S."/>
            <person name="Wellborn G.A."/>
            <person name="Rosendale A.J."/>
            <person name="Cridge A.G."/>
            <person name="Munoz-Torres M.C."/>
            <person name="Bain P.A."/>
            <person name="Manny A.R."/>
            <person name="Major K.M."/>
            <person name="Lambert F.N."/>
            <person name="Vulpe C.D."/>
            <person name="Tuck P."/>
            <person name="Blalock B.J."/>
            <person name="Lin Y.Y."/>
            <person name="Smith M.E."/>
            <person name="Ochoa-Acuna H."/>
            <person name="Chen M.M."/>
            <person name="Childers C.P."/>
            <person name="Qu J."/>
            <person name="Dugan S."/>
            <person name="Lee S.L."/>
            <person name="Chao H."/>
            <person name="Dinh H."/>
            <person name="Han Y."/>
            <person name="Doddapaneni H."/>
            <person name="Worley K.C."/>
            <person name="Muzny D.M."/>
            <person name="Gibbs R.A."/>
            <person name="Richards S."/>
        </authorList>
    </citation>
    <scope>NUCLEOTIDE SEQUENCE</scope>
    <source>
        <strain evidence="9">HAZT.00-mixed</strain>
        <tissue evidence="9">Whole organism</tissue>
    </source>
</reference>
<dbReference type="InterPro" id="IPR046338">
    <property type="entry name" value="GAIN_dom_sf"/>
</dbReference>
<protein>
    <submittedName>
        <fullName evidence="9">Uncharacterized protein</fullName>
    </submittedName>
</protein>
<dbReference type="Gene3D" id="1.25.40.610">
    <property type="match status" value="1"/>
</dbReference>
<evidence type="ECO:0000256" key="3">
    <source>
        <dbReference type="ARBA" id="ARBA00022989"/>
    </source>
</evidence>
<feature type="region of interest" description="Disordered" evidence="6">
    <location>
        <begin position="55"/>
        <end position="170"/>
    </location>
</feature>
<evidence type="ECO:0000256" key="4">
    <source>
        <dbReference type="ARBA" id="ARBA00023136"/>
    </source>
</evidence>
<keyword evidence="2" id="KW-0812">Transmembrane</keyword>
<evidence type="ECO:0000256" key="6">
    <source>
        <dbReference type="SAM" id="MobiDB-lite"/>
    </source>
</evidence>
<evidence type="ECO:0000256" key="2">
    <source>
        <dbReference type="ARBA" id="ARBA00022692"/>
    </source>
</evidence>
<reference evidence="9" key="3">
    <citation type="submission" date="2019-06" db="EMBL/GenBank/DDBJ databases">
        <authorList>
            <person name="Poynton C."/>
            <person name="Hasenbein S."/>
            <person name="Benoit J.B."/>
            <person name="Sepulveda M.S."/>
            <person name="Poelchau M.F."/>
            <person name="Murali S.C."/>
            <person name="Chen S."/>
            <person name="Glastad K.M."/>
            <person name="Werren J.H."/>
            <person name="Vineis J.H."/>
            <person name="Bowen J.L."/>
            <person name="Friedrich M."/>
            <person name="Jones J."/>
            <person name="Robertson H.M."/>
            <person name="Feyereisen R."/>
            <person name="Mechler-Hickson A."/>
            <person name="Mathers N."/>
            <person name="Lee C.E."/>
            <person name="Colbourne J.K."/>
            <person name="Biales A."/>
            <person name="Johnston J.S."/>
            <person name="Wellborn G.A."/>
            <person name="Rosendale A.J."/>
            <person name="Cridge A.G."/>
            <person name="Munoz-Torres M.C."/>
            <person name="Bain P.A."/>
            <person name="Manny A.R."/>
            <person name="Major K.M."/>
            <person name="Lambert F.N."/>
            <person name="Vulpe C.D."/>
            <person name="Tuck P."/>
            <person name="Blalock B.J."/>
            <person name="Lin Y.-Y."/>
            <person name="Smith M.E."/>
            <person name="Ochoa-Acuna H."/>
            <person name="Chen M.-J.M."/>
            <person name="Childers C.P."/>
            <person name="Qu J."/>
            <person name="Dugan S."/>
            <person name="Lee S.L."/>
            <person name="Chao H."/>
            <person name="Dinh H."/>
            <person name="Han Y."/>
            <person name="Doddapaneni H."/>
            <person name="Worley K.C."/>
            <person name="Muzny D.M."/>
            <person name="Gibbs R.A."/>
            <person name="Richards S."/>
        </authorList>
    </citation>
    <scope>NUCLEOTIDE SEQUENCE</scope>
    <source>
        <strain evidence="9">HAZT.00-mixed</strain>
        <tissue evidence="9">Whole organism</tissue>
    </source>
</reference>
<evidence type="ECO:0000256" key="5">
    <source>
        <dbReference type="ARBA" id="ARBA00023157"/>
    </source>
</evidence>
<feature type="region of interest" description="Disordered" evidence="6">
    <location>
        <begin position="427"/>
        <end position="481"/>
    </location>
</feature>
<dbReference type="InterPro" id="IPR000922">
    <property type="entry name" value="Lectin_gal-bd_dom"/>
</dbReference>
<dbReference type="SUPFAM" id="SSF111418">
    <property type="entry name" value="Hormone receptor domain"/>
    <property type="match status" value="1"/>
</dbReference>
<accession>A0A6A0GT63</accession>
<dbReference type="Gene3D" id="2.60.220.50">
    <property type="match status" value="1"/>
</dbReference>
<feature type="domain" description="GAIN-B" evidence="7">
    <location>
        <begin position="428"/>
        <end position="558"/>
    </location>
</feature>
<feature type="compositionally biased region" description="Acidic residues" evidence="6">
    <location>
        <begin position="151"/>
        <end position="163"/>
    </location>
</feature>
<dbReference type="Pfam" id="PF16489">
    <property type="entry name" value="GAIN"/>
    <property type="match status" value="1"/>
</dbReference>
<reference evidence="9" key="1">
    <citation type="submission" date="2014-08" db="EMBL/GenBank/DDBJ databases">
        <authorList>
            <person name="Murali S."/>
            <person name="Richards S."/>
            <person name="Bandaranaike D."/>
            <person name="Bellair M."/>
            <person name="Blankenburg K."/>
            <person name="Chao H."/>
            <person name="Dinh H."/>
            <person name="Doddapaneni H."/>
            <person name="Dugan-Rocha S."/>
            <person name="Elkadiri S."/>
            <person name="Gnanaolivu R."/>
            <person name="Hughes D."/>
            <person name="Lee S."/>
            <person name="Li M."/>
            <person name="Ming W."/>
            <person name="Munidasa M."/>
            <person name="Muniz J."/>
            <person name="Nguyen L."/>
            <person name="Osuji N."/>
            <person name="Pu L.-L."/>
            <person name="Puazo M."/>
            <person name="Skinner E."/>
            <person name="Qu C."/>
            <person name="Quiroz J."/>
            <person name="Raj R."/>
            <person name="Weissenberger G."/>
            <person name="Xin Y."/>
            <person name="Zou X."/>
            <person name="Han Y."/>
            <person name="Worley K."/>
            <person name="Muzny D."/>
            <person name="Gibbs R."/>
        </authorList>
    </citation>
    <scope>NUCLEOTIDE SEQUENCE</scope>
    <source>
        <strain evidence="9">HAZT.00-mixed</strain>
        <tissue evidence="9">Whole organism</tissue>
    </source>
</reference>
<dbReference type="PROSITE" id="PS50221">
    <property type="entry name" value="GAIN_B"/>
    <property type="match status" value="1"/>
</dbReference>
<dbReference type="GO" id="GO:0004930">
    <property type="term" value="F:G protein-coupled receptor activity"/>
    <property type="evidence" value="ECO:0007669"/>
    <property type="project" value="InterPro"/>
</dbReference>
<evidence type="ECO:0000259" key="8">
    <source>
        <dbReference type="PROSITE" id="PS50228"/>
    </source>
</evidence>
<feature type="compositionally biased region" description="Pro residues" evidence="6">
    <location>
        <begin position="431"/>
        <end position="448"/>
    </location>
</feature>
<dbReference type="EMBL" id="JQDR03015776">
    <property type="protein sequence ID" value="KAA0186104.1"/>
    <property type="molecule type" value="Genomic_DNA"/>
</dbReference>
<gene>
    <name evidence="9" type="ORF">HAZT_HAZT010407</name>
</gene>
<comment type="subcellular location">
    <subcellularLocation>
        <location evidence="1">Membrane</location>
    </subcellularLocation>
</comment>
<dbReference type="InterPro" id="IPR057244">
    <property type="entry name" value="GAIN_B"/>
</dbReference>
<keyword evidence="4" id="KW-0472">Membrane</keyword>
<dbReference type="InterPro" id="IPR043159">
    <property type="entry name" value="Lectin_gal-bd_sf"/>
</dbReference>
<organism evidence="9">
    <name type="scientific">Hyalella azteca</name>
    <name type="common">Amphipod</name>
    <dbReference type="NCBI Taxonomy" id="294128"/>
    <lineage>
        <taxon>Eukaryota</taxon>
        <taxon>Metazoa</taxon>
        <taxon>Ecdysozoa</taxon>
        <taxon>Arthropoda</taxon>
        <taxon>Crustacea</taxon>
        <taxon>Multicrustacea</taxon>
        <taxon>Malacostraca</taxon>
        <taxon>Eumalacostraca</taxon>
        <taxon>Peracarida</taxon>
        <taxon>Amphipoda</taxon>
        <taxon>Senticaudata</taxon>
        <taxon>Talitrida</taxon>
        <taxon>Talitroidea</taxon>
        <taxon>Hyalellidae</taxon>
        <taxon>Hyalella</taxon>
    </lineage>
</organism>
<dbReference type="AlphaFoldDB" id="A0A6A0GT63"/>
<evidence type="ECO:0000313" key="9">
    <source>
        <dbReference type="EMBL" id="KAA0186104.1"/>
    </source>
</evidence>